<dbReference type="Proteomes" id="UP000774000">
    <property type="component" value="Unassembled WGS sequence"/>
</dbReference>
<organism evidence="1 2">
    <name type="scientific">Halanaerobacter jeridensis</name>
    <dbReference type="NCBI Taxonomy" id="706427"/>
    <lineage>
        <taxon>Bacteria</taxon>
        <taxon>Bacillati</taxon>
        <taxon>Bacillota</taxon>
        <taxon>Clostridia</taxon>
        <taxon>Halanaerobiales</taxon>
        <taxon>Halobacteroidaceae</taxon>
        <taxon>Halanaerobacter</taxon>
    </lineage>
</organism>
<dbReference type="AlphaFoldDB" id="A0A938XUB8"/>
<keyword evidence="2" id="KW-1185">Reference proteome</keyword>
<evidence type="ECO:0000313" key="1">
    <source>
        <dbReference type="EMBL" id="MBM7557926.1"/>
    </source>
</evidence>
<dbReference type="RefSeq" id="WP_204702825.1">
    <property type="nucleotide sequence ID" value="NZ_JAFBDQ010000020.1"/>
</dbReference>
<gene>
    <name evidence="1" type="ORF">JOC47_002794</name>
</gene>
<name>A0A938XUB8_9FIRM</name>
<proteinExistence type="predicted"/>
<comment type="caution">
    <text evidence="1">The sequence shown here is derived from an EMBL/GenBank/DDBJ whole genome shotgun (WGS) entry which is preliminary data.</text>
</comment>
<dbReference type="EMBL" id="JAFBDQ010000020">
    <property type="protein sequence ID" value="MBM7557926.1"/>
    <property type="molecule type" value="Genomic_DNA"/>
</dbReference>
<sequence>MKMIGNEVLTSAELMKEFFAMSERMINNISEKVRYEKICEYLIDAGAKKKEKRLEEYAKHEFLELEGDMYLIPTEIFDELDESWIKELEAVEEDSGTHKSNSKVAS</sequence>
<evidence type="ECO:0000313" key="2">
    <source>
        <dbReference type="Proteomes" id="UP000774000"/>
    </source>
</evidence>
<reference evidence="1" key="1">
    <citation type="submission" date="2021-01" db="EMBL/GenBank/DDBJ databases">
        <title>Genomic Encyclopedia of Type Strains, Phase IV (KMG-IV): sequencing the most valuable type-strain genomes for metagenomic binning, comparative biology and taxonomic classification.</title>
        <authorList>
            <person name="Goeker M."/>
        </authorList>
    </citation>
    <scope>NUCLEOTIDE SEQUENCE</scope>
    <source>
        <strain evidence="1">DSM 23230</strain>
    </source>
</reference>
<accession>A0A938XUB8</accession>
<protein>
    <submittedName>
        <fullName evidence="1">Uncharacterized protein</fullName>
    </submittedName>
</protein>